<dbReference type="CDD" id="cd04301">
    <property type="entry name" value="NAT_SF"/>
    <property type="match status" value="1"/>
</dbReference>
<dbReference type="GO" id="GO:0016747">
    <property type="term" value="F:acyltransferase activity, transferring groups other than amino-acyl groups"/>
    <property type="evidence" value="ECO:0007669"/>
    <property type="project" value="InterPro"/>
</dbReference>
<evidence type="ECO:0000313" key="7">
    <source>
        <dbReference type="EMBL" id="ALC15133.1"/>
    </source>
</evidence>
<evidence type="ECO:0000256" key="1">
    <source>
        <dbReference type="ARBA" id="ARBA00001947"/>
    </source>
</evidence>
<dbReference type="InterPro" id="IPR000182">
    <property type="entry name" value="GNAT_dom"/>
</dbReference>
<keyword evidence="8" id="KW-1185">Reference proteome</keyword>
<dbReference type="Gene3D" id="3.40.630.30">
    <property type="match status" value="1"/>
</dbReference>
<dbReference type="PANTHER" id="PTHR10625">
    <property type="entry name" value="HISTONE DEACETYLASE HDAC1-RELATED"/>
    <property type="match status" value="1"/>
</dbReference>
<dbReference type="PROSITE" id="PS51186">
    <property type="entry name" value="GNAT"/>
    <property type="match status" value="1"/>
</dbReference>
<dbReference type="OrthoDB" id="9808367at2"/>
<evidence type="ECO:0000256" key="3">
    <source>
        <dbReference type="ARBA" id="ARBA00022723"/>
    </source>
</evidence>
<dbReference type="RefSeq" id="WP_053549364.1">
    <property type="nucleotide sequence ID" value="NZ_CP010802.1"/>
</dbReference>
<dbReference type="InterPro" id="IPR016181">
    <property type="entry name" value="Acyl_CoA_acyltransferase"/>
</dbReference>
<dbReference type="Gene3D" id="3.40.800.20">
    <property type="entry name" value="Histone deacetylase domain"/>
    <property type="match status" value="1"/>
</dbReference>
<name>A0A0M3QEY7_9BACT</name>
<dbReference type="InterPro" id="IPR037138">
    <property type="entry name" value="His_deacetylse_dom_sf"/>
</dbReference>
<sequence>MFRIRRIYDTSLPVNRQAIAQVQQILRDQFPELDKKDIKKLPEQLTNPLKYRFRSILSVAEDDKDRGEVKGFALLLHAPDLKFCYLEYISAAEKMTGRGIGGALYARLRSEARALGVIGIFMECLPDDPALCRDPKILAQNRARLKFYEQYGARPFVDTAYETPVKEGDDNPPFLVFDDLGEDVQLPAQRIRKIVRAILERKYSHLCPKSYIDQVVDSFRDDPVLLREFRYHKKELPKPAQNGPHPVERQIALVVNDMHDIHHIRERGYVESPVRIRSILREIEPTGLFHRIAVRRFAERHLKRIHAADFVDYLKTMCAGLSEGKTLYPYVFPIRNAARPPKEMAVKAGYYCIDTFTPLTHNAFLAAKRAADCALTAARSALEGQRLAYALIRPPGHHAERRAFGGFCYFNNAALAAEELCGYGRVAVLDIDYHHGNGTQDIFYSRRDVLTVSIHGHPRFAYPYFNGFDDETGIERGLGYNLNIPLPEHLDGVGYRVAPGKAIKRIQRFKPAFLVIALGLDTANGDPTGTWSLKGADFRENGRLLGQLGQLGLSTVVIQEGGYDSRVLGSNARQFFRGLWEGTFGD</sequence>
<dbReference type="GO" id="GO:0040029">
    <property type="term" value="P:epigenetic regulation of gene expression"/>
    <property type="evidence" value="ECO:0007669"/>
    <property type="project" value="TreeGrafter"/>
</dbReference>
<evidence type="ECO:0000256" key="5">
    <source>
        <dbReference type="ARBA" id="ARBA00022833"/>
    </source>
</evidence>
<dbReference type="PRINTS" id="PR01270">
    <property type="entry name" value="HDASUPER"/>
</dbReference>
<feature type="domain" description="N-acetyltransferase" evidence="6">
    <location>
        <begin position="9"/>
        <end position="172"/>
    </location>
</feature>
<keyword evidence="5" id="KW-0862">Zinc</keyword>
<dbReference type="AlphaFoldDB" id="A0A0M3QEY7"/>
<evidence type="ECO:0000256" key="2">
    <source>
        <dbReference type="ARBA" id="ARBA00005947"/>
    </source>
</evidence>
<reference evidence="7 8" key="1">
    <citation type="submission" date="2015-07" db="EMBL/GenBank/DDBJ databases">
        <title>Isolation and Genomic Characterization of a Novel Halophilic Metal-Reducing Deltaproteobacterium from the Deep Subsurface.</title>
        <authorList>
            <person name="Badalamenti J.P."/>
            <person name="Summers Z.M."/>
            <person name="Gralnick J.A."/>
            <person name="Bond D.R."/>
        </authorList>
    </citation>
    <scope>NUCLEOTIDE SEQUENCE [LARGE SCALE GENOMIC DNA]</scope>
    <source>
        <strain evidence="7 8">WTL</strain>
    </source>
</reference>
<dbReference type="PATRIC" id="fig|1603606.3.peg.367"/>
<dbReference type="GO" id="GO:0016787">
    <property type="term" value="F:hydrolase activity"/>
    <property type="evidence" value="ECO:0007669"/>
    <property type="project" value="UniProtKB-KW"/>
</dbReference>
<keyword evidence="3" id="KW-0479">Metal-binding</keyword>
<dbReference type="InterPro" id="IPR023801">
    <property type="entry name" value="His_deacetylse_dom"/>
</dbReference>
<dbReference type="SUPFAM" id="SSF52768">
    <property type="entry name" value="Arginase/deacetylase"/>
    <property type="match status" value="1"/>
</dbReference>
<dbReference type="InterPro" id="IPR000286">
    <property type="entry name" value="HDACs"/>
</dbReference>
<protein>
    <recommendedName>
        <fullName evidence="6">N-acetyltransferase domain-containing protein</fullName>
    </recommendedName>
</protein>
<dbReference type="Proteomes" id="UP000057158">
    <property type="component" value="Chromosome"/>
</dbReference>
<dbReference type="SUPFAM" id="SSF55729">
    <property type="entry name" value="Acyl-CoA N-acyltransferases (Nat)"/>
    <property type="match status" value="1"/>
</dbReference>
<dbReference type="KEGG" id="des:DSOUD_0338"/>
<dbReference type="EMBL" id="CP010802">
    <property type="protein sequence ID" value="ALC15133.1"/>
    <property type="molecule type" value="Genomic_DNA"/>
</dbReference>
<dbReference type="InterPro" id="IPR023696">
    <property type="entry name" value="Ureohydrolase_dom_sf"/>
</dbReference>
<dbReference type="PANTHER" id="PTHR10625:SF17">
    <property type="entry name" value="HISTONE DEACETYLASE 8"/>
    <property type="match status" value="1"/>
</dbReference>
<keyword evidence="4" id="KW-0378">Hydrolase</keyword>
<comment type="cofactor">
    <cofactor evidence="1">
        <name>Zn(2+)</name>
        <dbReference type="ChEBI" id="CHEBI:29105"/>
    </cofactor>
</comment>
<comment type="similarity">
    <text evidence="2">Belongs to the histone deacetylase family.</text>
</comment>
<organism evidence="7 8">
    <name type="scientific">Desulfuromonas soudanensis</name>
    <dbReference type="NCBI Taxonomy" id="1603606"/>
    <lineage>
        <taxon>Bacteria</taxon>
        <taxon>Pseudomonadati</taxon>
        <taxon>Thermodesulfobacteriota</taxon>
        <taxon>Desulfuromonadia</taxon>
        <taxon>Desulfuromonadales</taxon>
        <taxon>Desulfuromonadaceae</taxon>
        <taxon>Desulfuromonas</taxon>
    </lineage>
</organism>
<gene>
    <name evidence="7" type="ORF">DSOUD_0338</name>
</gene>
<evidence type="ECO:0000256" key="4">
    <source>
        <dbReference type="ARBA" id="ARBA00022801"/>
    </source>
</evidence>
<dbReference type="Pfam" id="PF00583">
    <property type="entry name" value="Acetyltransf_1"/>
    <property type="match status" value="1"/>
</dbReference>
<dbReference type="Pfam" id="PF00850">
    <property type="entry name" value="Hist_deacetyl"/>
    <property type="match status" value="1"/>
</dbReference>
<accession>A0A0M3QEY7</accession>
<evidence type="ECO:0000313" key="8">
    <source>
        <dbReference type="Proteomes" id="UP000057158"/>
    </source>
</evidence>
<evidence type="ECO:0000259" key="6">
    <source>
        <dbReference type="PROSITE" id="PS51186"/>
    </source>
</evidence>
<dbReference type="CDD" id="cd10001">
    <property type="entry name" value="HDAC_classII_APAH"/>
    <property type="match status" value="1"/>
</dbReference>
<dbReference type="GO" id="GO:0004407">
    <property type="term" value="F:histone deacetylase activity"/>
    <property type="evidence" value="ECO:0007669"/>
    <property type="project" value="TreeGrafter"/>
</dbReference>
<dbReference type="STRING" id="1603606.DSOUD_0338"/>
<dbReference type="GO" id="GO:0046872">
    <property type="term" value="F:metal ion binding"/>
    <property type="evidence" value="ECO:0007669"/>
    <property type="project" value="UniProtKB-KW"/>
</dbReference>
<proteinExistence type="inferred from homology"/>